<accession>A0A291QRR6</accession>
<sequence>MHTENKDEMRERIIEAALRRFTHYSASKTTMTEIAEDLSCSKASLYYYFPDKKSVHLAVISKIGDYYLAALEKEAGKVESAVASLENVIAIRNEFIQRFCRLELFKLINDEAIKVFHEEIKEAKKREMAVIVKIISKGIEKGEFKAVDPEETANLLFHAWIGLRYCFIQDMSTKITEDLDEEQAKVLVHRQKQLLKIFVEGLKK</sequence>
<evidence type="ECO:0000256" key="1">
    <source>
        <dbReference type="ARBA" id="ARBA00023125"/>
    </source>
</evidence>
<dbReference type="KEGG" id="cbae:COR50_04720"/>
<dbReference type="Gene3D" id="1.10.10.60">
    <property type="entry name" value="Homeodomain-like"/>
    <property type="match status" value="1"/>
</dbReference>
<dbReference type="InterPro" id="IPR050624">
    <property type="entry name" value="HTH-type_Tx_Regulator"/>
</dbReference>
<name>A0A291QRR6_9BACT</name>
<dbReference type="GO" id="GO:0003677">
    <property type="term" value="F:DNA binding"/>
    <property type="evidence" value="ECO:0007669"/>
    <property type="project" value="UniProtKB-UniRule"/>
</dbReference>
<proteinExistence type="predicted"/>
<evidence type="ECO:0000313" key="4">
    <source>
        <dbReference type="EMBL" id="ATL46534.1"/>
    </source>
</evidence>
<evidence type="ECO:0000313" key="5">
    <source>
        <dbReference type="Proteomes" id="UP000220133"/>
    </source>
</evidence>
<dbReference type="PANTHER" id="PTHR43479:SF11">
    <property type="entry name" value="ACREF_ENVCD OPERON REPRESSOR-RELATED"/>
    <property type="match status" value="1"/>
</dbReference>
<dbReference type="InterPro" id="IPR001647">
    <property type="entry name" value="HTH_TetR"/>
</dbReference>
<gene>
    <name evidence="4" type="ORF">COR50_04720</name>
</gene>
<dbReference type="PANTHER" id="PTHR43479">
    <property type="entry name" value="ACREF/ENVCD OPERON REPRESSOR-RELATED"/>
    <property type="match status" value="1"/>
</dbReference>
<dbReference type="RefSeq" id="WP_098192922.1">
    <property type="nucleotide sequence ID" value="NZ_CP023777.1"/>
</dbReference>
<dbReference type="Proteomes" id="UP000220133">
    <property type="component" value="Chromosome"/>
</dbReference>
<dbReference type="SUPFAM" id="SSF48498">
    <property type="entry name" value="Tetracyclin repressor-like, C-terminal domain"/>
    <property type="match status" value="1"/>
</dbReference>
<evidence type="ECO:0000259" key="3">
    <source>
        <dbReference type="PROSITE" id="PS50977"/>
    </source>
</evidence>
<dbReference type="InterPro" id="IPR041478">
    <property type="entry name" value="TetR_C_27"/>
</dbReference>
<keyword evidence="5" id="KW-1185">Reference proteome</keyword>
<dbReference type="Pfam" id="PF17935">
    <property type="entry name" value="TetR_C_27"/>
    <property type="match status" value="1"/>
</dbReference>
<dbReference type="Pfam" id="PF00440">
    <property type="entry name" value="TetR_N"/>
    <property type="match status" value="1"/>
</dbReference>
<feature type="DNA-binding region" description="H-T-H motif" evidence="2">
    <location>
        <begin position="30"/>
        <end position="49"/>
    </location>
</feature>
<dbReference type="OrthoDB" id="9802802at2"/>
<dbReference type="SUPFAM" id="SSF46689">
    <property type="entry name" value="Homeodomain-like"/>
    <property type="match status" value="1"/>
</dbReference>
<dbReference type="InterPro" id="IPR036271">
    <property type="entry name" value="Tet_transcr_reg_TetR-rel_C_sf"/>
</dbReference>
<reference evidence="4 5" key="1">
    <citation type="submission" date="2017-10" db="EMBL/GenBank/DDBJ databases">
        <title>Paenichitinophaga pekingensis gen. nov., sp. nov., isolated from activated sludge.</title>
        <authorList>
            <person name="Jin D."/>
            <person name="Kong X."/>
            <person name="Deng Y."/>
            <person name="Bai Z."/>
        </authorList>
    </citation>
    <scope>NUCLEOTIDE SEQUENCE [LARGE SCALE GENOMIC DNA]</scope>
    <source>
        <strain evidence="4 5">13</strain>
    </source>
</reference>
<dbReference type="InterPro" id="IPR009057">
    <property type="entry name" value="Homeodomain-like_sf"/>
</dbReference>
<dbReference type="AlphaFoldDB" id="A0A291QRR6"/>
<evidence type="ECO:0000256" key="2">
    <source>
        <dbReference type="PROSITE-ProRule" id="PRU00335"/>
    </source>
</evidence>
<feature type="domain" description="HTH tetR-type" evidence="3">
    <location>
        <begin position="7"/>
        <end position="67"/>
    </location>
</feature>
<dbReference type="Gene3D" id="1.10.357.10">
    <property type="entry name" value="Tetracycline Repressor, domain 2"/>
    <property type="match status" value="1"/>
</dbReference>
<dbReference type="PROSITE" id="PS50977">
    <property type="entry name" value="HTH_TETR_2"/>
    <property type="match status" value="1"/>
</dbReference>
<keyword evidence="1 2" id="KW-0238">DNA-binding</keyword>
<organism evidence="4 5">
    <name type="scientific">Chitinophaga caeni</name>
    <dbReference type="NCBI Taxonomy" id="2029983"/>
    <lineage>
        <taxon>Bacteria</taxon>
        <taxon>Pseudomonadati</taxon>
        <taxon>Bacteroidota</taxon>
        <taxon>Chitinophagia</taxon>
        <taxon>Chitinophagales</taxon>
        <taxon>Chitinophagaceae</taxon>
        <taxon>Chitinophaga</taxon>
    </lineage>
</organism>
<protein>
    <recommendedName>
        <fullName evidence="3">HTH tetR-type domain-containing protein</fullName>
    </recommendedName>
</protein>
<dbReference type="EMBL" id="CP023777">
    <property type="protein sequence ID" value="ATL46534.1"/>
    <property type="molecule type" value="Genomic_DNA"/>
</dbReference>